<dbReference type="PANTHER" id="PTHR12802">
    <property type="entry name" value="SWI/SNF COMPLEX-RELATED"/>
    <property type="match status" value="1"/>
</dbReference>
<dbReference type="SMART" id="SM00717">
    <property type="entry name" value="SANT"/>
    <property type="match status" value="1"/>
</dbReference>
<evidence type="ECO:0000313" key="13">
    <source>
        <dbReference type="EMBL" id="KAK1736691.1"/>
    </source>
</evidence>
<evidence type="ECO:0000313" key="14">
    <source>
        <dbReference type="Proteomes" id="UP001224775"/>
    </source>
</evidence>
<dbReference type="Pfam" id="PF00249">
    <property type="entry name" value="Myb_DNA-binding"/>
    <property type="match status" value="1"/>
</dbReference>
<evidence type="ECO:0000256" key="5">
    <source>
        <dbReference type="ARBA" id="ARBA00023015"/>
    </source>
</evidence>
<dbReference type="InterPro" id="IPR009057">
    <property type="entry name" value="Homeodomain-like_sf"/>
</dbReference>
<comment type="caution">
    <text evidence="13">The sequence shown here is derived from an EMBL/GenBank/DDBJ whole genome shotgun (WGS) entry which is preliminary data.</text>
</comment>
<keyword evidence="8" id="KW-0804">Transcription</keyword>
<organism evidence="13 14">
    <name type="scientific">Skeletonema marinoi</name>
    <dbReference type="NCBI Taxonomy" id="267567"/>
    <lineage>
        <taxon>Eukaryota</taxon>
        <taxon>Sar</taxon>
        <taxon>Stramenopiles</taxon>
        <taxon>Ochrophyta</taxon>
        <taxon>Bacillariophyta</taxon>
        <taxon>Coscinodiscophyceae</taxon>
        <taxon>Thalassiosirophycidae</taxon>
        <taxon>Thalassiosirales</taxon>
        <taxon>Skeletonemataceae</taxon>
        <taxon>Skeletonema</taxon>
        <taxon>Skeletonema marinoi-dohrnii complex</taxon>
    </lineage>
</organism>
<dbReference type="SUPFAM" id="SSF46689">
    <property type="entry name" value="Homeodomain-like"/>
    <property type="match status" value="1"/>
</dbReference>
<dbReference type="InterPro" id="IPR001005">
    <property type="entry name" value="SANT/Myb"/>
</dbReference>
<evidence type="ECO:0000259" key="10">
    <source>
        <dbReference type="PROSITE" id="PS50090"/>
    </source>
</evidence>
<evidence type="ECO:0000256" key="8">
    <source>
        <dbReference type="ARBA" id="ARBA00023163"/>
    </source>
</evidence>
<dbReference type="GO" id="GO:0003677">
    <property type="term" value="F:DNA binding"/>
    <property type="evidence" value="ECO:0007669"/>
    <property type="project" value="UniProtKB-KW"/>
</dbReference>
<dbReference type="GO" id="GO:0046872">
    <property type="term" value="F:metal ion binding"/>
    <property type="evidence" value="ECO:0007669"/>
    <property type="project" value="UniProtKB-KW"/>
</dbReference>
<evidence type="ECO:0000259" key="12">
    <source>
        <dbReference type="PROSITE" id="PS51294"/>
    </source>
</evidence>
<dbReference type="InterPro" id="IPR017930">
    <property type="entry name" value="Myb_dom"/>
</dbReference>
<dbReference type="EMBL" id="JATAAI010000028">
    <property type="protein sequence ID" value="KAK1736691.1"/>
    <property type="molecule type" value="Genomic_DNA"/>
</dbReference>
<dbReference type="InterPro" id="IPR006447">
    <property type="entry name" value="Myb_dom_plants"/>
</dbReference>
<dbReference type="GO" id="GO:0006508">
    <property type="term" value="P:proteolysis"/>
    <property type="evidence" value="ECO:0007669"/>
    <property type="project" value="UniProtKB-KW"/>
</dbReference>
<keyword evidence="6" id="KW-0482">Metalloprotease</keyword>
<evidence type="ECO:0000256" key="1">
    <source>
        <dbReference type="ARBA" id="ARBA00022670"/>
    </source>
</evidence>
<evidence type="ECO:0000259" key="11">
    <source>
        <dbReference type="PROSITE" id="PS51293"/>
    </source>
</evidence>
<dbReference type="PROSITE" id="PS51293">
    <property type="entry name" value="SANT"/>
    <property type="match status" value="1"/>
</dbReference>
<feature type="domain" description="HTH myb-type" evidence="12">
    <location>
        <begin position="51"/>
        <end position="105"/>
    </location>
</feature>
<dbReference type="NCBIfam" id="TIGR01557">
    <property type="entry name" value="myb_SHAQKYF"/>
    <property type="match status" value="1"/>
</dbReference>
<keyword evidence="9" id="KW-0539">Nucleus</keyword>
<dbReference type="InterPro" id="IPR017884">
    <property type="entry name" value="SANT_dom"/>
</dbReference>
<gene>
    <name evidence="13" type="ORF">QTG54_012713</name>
</gene>
<keyword evidence="14" id="KW-1185">Reference proteome</keyword>
<evidence type="ECO:0000256" key="9">
    <source>
        <dbReference type="ARBA" id="ARBA00023242"/>
    </source>
</evidence>
<dbReference type="PANTHER" id="PTHR12802:SF173">
    <property type="entry name" value="MYB-LIKE PROTEIN K"/>
    <property type="match status" value="1"/>
</dbReference>
<evidence type="ECO:0000256" key="6">
    <source>
        <dbReference type="ARBA" id="ARBA00023049"/>
    </source>
</evidence>
<evidence type="ECO:0000256" key="4">
    <source>
        <dbReference type="ARBA" id="ARBA00022833"/>
    </source>
</evidence>
<feature type="domain" description="Myb-like" evidence="10">
    <location>
        <begin position="51"/>
        <end position="101"/>
    </location>
</feature>
<name>A0AAD9D765_9STRA</name>
<evidence type="ECO:0000256" key="3">
    <source>
        <dbReference type="ARBA" id="ARBA00022801"/>
    </source>
</evidence>
<keyword evidence="1" id="KW-0645">Protease</keyword>
<evidence type="ECO:0000256" key="2">
    <source>
        <dbReference type="ARBA" id="ARBA00022723"/>
    </source>
</evidence>
<dbReference type="FunFam" id="1.10.10.60:FF:000151">
    <property type="entry name" value="histone H2A deubiquitinase MYSM1 isoform X2"/>
    <property type="match status" value="1"/>
</dbReference>
<evidence type="ECO:0000256" key="7">
    <source>
        <dbReference type="ARBA" id="ARBA00023125"/>
    </source>
</evidence>
<keyword evidence="4" id="KW-0862">Zinc</keyword>
<dbReference type="AlphaFoldDB" id="A0AAD9D765"/>
<dbReference type="PROSITE" id="PS51294">
    <property type="entry name" value="HTH_MYB"/>
    <property type="match status" value="1"/>
</dbReference>
<keyword evidence="2" id="KW-0479">Metal-binding</keyword>
<keyword evidence="5" id="KW-0805">Transcription regulation</keyword>
<dbReference type="CDD" id="cd00167">
    <property type="entry name" value="SANT"/>
    <property type="match status" value="1"/>
</dbReference>
<keyword evidence="3" id="KW-0378">Hydrolase</keyword>
<dbReference type="PROSITE" id="PS50090">
    <property type="entry name" value="MYB_LIKE"/>
    <property type="match status" value="1"/>
</dbReference>
<dbReference type="Proteomes" id="UP001224775">
    <property type="component" value="Unassembled WGS sequence"/>
</dbReference>
<sequence>MDKTAMAIDFTAHQQTLSVVRVPASSGLKKASSMDSNLASLAAEQTAAGEKESHTCGRWTAAEHEAFLTGLKIYGREWKKVATCIPTRTAAQIRSHAQKFFHKVSKEKQQLELSALKLQSLAADDDTPLSVVETYAAAAERSPLHSLTVKSILENPSSAEFRVSKTLASLRNKYETLEAELMQKKAPASPDSTSSDCPATLALAMEQKSLREAAEARYELKKLSPPTQTKQQVDVPEEPNAIPHVSLASMPSRSSGVFDSSQVLALSQVCSNLVKEKQGNRSMRISTINDEQRSASLQLIREQLMNHDRPTKIQKTGHSSV</sequence>
<dbReference type="GO" id="GO:0008237">
    <property type="term" value="F:metallopeptidase activity"/>
    <property type="evidence" value="ECO:0007669"/>
    <property type="project" value="UniProtKB-KW"/>
</dbReference>
<keyword evidence="7" id="KW-0238">DNA-binding</keyword>
<reference evidence="13" key="1">
    <citation type="submission" date="2023-06" db="EMBL/GenBank/DDBJ databases">
        <title>Survivors Of The Sea: Transcriptome response of Skeletonema marinoi to long-term dormancy.</title>
        <authorList>
            <person name="Pinder M.I.M."/>
            <person name="Kourtchenko O."/>
            <person name="Robertson E.K."/>
            <person name="Larsson T."/>
            <person name="Maumus F."/>
            <person name="Osuna-Cruz C.M."/>
            <person name="Vancaester E."/>
            <person name="Stenow R."/>
            <person name="Vandepoele K."/>
            <person name="Ploug H."/>
            <person name="Bruchert V."/>
            <person name="Godhe A."/>
            <person name="Topel M."/>
        </authorList>
    </citation>
    <scope>NUCLEOTIDE SEQUENCE</scope>
    <source>
        <strain evidence="13">R05AC</strain>
    </source>
</reference>
<protein>
    <recommendedName>
        <fullName evidence="15">HTH myb-type domain-containing protein</fullName>
    </recommendedName>
</protein>
<accession>A0AAD9D765</accession>
<proteinExistence type="predicted"/>
<feature type="domain" description="SANT" evidence="11">
    <location>
        <begin position="54"/>
        <end position="105"/>
    </location>
</feature>
<dbReference type="Gene3D" id="1.10.10.60">
    <property type="entry name" value="Homeodomain-like"/>
    <property type="match status" value="1"/>
</dbReference>
<evidence type="ECO:0008006" key="15">
    <source>
        <dbReference type="Google" id="ProtNLM"/>
    </source>
</evidence>